<keyword evidence="3" id="KW-1185">Reference proteome</keyword>
<proteinExistence type="predicted"/>
<organism evidence="2 3">
    <name type="scientific">Vitis vinifera</name>
    <name type="common">Grape</name>
    <dbReference type="NCBI Taxonomy" id="29760"/>
    <lineage>
        <taxon>Eukaryota</taxon>
        <taxon>Viridiplantae</taxon>
        <taxon>Streptophyta</taxon>
        <taxon>Embryophyta</taxon>
        <taxon>Tracheophyta</taxon>
        <taxon>Spermatophyta</taxon>
        <taxon>Magnoliopsida</taxon>
        <taxon>eudicotyledons</taxon>
        <taxon>Gunneridae</taxon>
        <taxon>Pentapetalae</taxon>
        <taxon>rosids</taxon>
        <taxon>Vitales</taxon>
        <taxon>Vitaceae</taxon>
        <taxon>Viteae</taxon>
        <taxon>Vitis</taxon>
    </lineage>
</organism>
<dbReference type="Proteomes" id="UP001227230">
    <property type="component" value="Chromosome 18"/>
</dbReference>
<keyword evidence="1" id="KW-0472">Membrane</keyword>
<evidence type="ECO:0000313" key="3">
    <source>
        <dbReference type="Proteomes" id="UP001227230"/>
    </source>
</evidence>
<gene>
    <name evidence="2" type="ORF">VitviT2T_027204</name>
</gene>
<protein>
    <submittedName>
        <fullName evidence="2">Uncharacterized protein</fullName>
    </submittedName>
</protein>
<evidence type="ECO:0000256" key="1">
    <source>
        <dbReference type="SAM" id="Phobius"/>
    </source>
</evidence>
<evidence type="ECO:0000313" key="2">
    <source>
        <dbReference type="EMBL" id="WKA09572.1"/>
    </source>
</evidence>
<accession>A0ABY9DR96</accession>
<reference evidence="2 3" key="1">
    <citation type="journal article" date="2023" name="Hortic Res">
        <title>The complete reference genome for grapevine (Vitis vinifera L.) genetics and breeding.</title>
        <authorList>
            <person name="Shi X."/>
            <person name="Cao S."/>
            <person name="Wang X."/>
            <person name="Huang S."/>
            <person name="Wang Y."/>
            <person name="Liu Z."/>
            <person name="Liu W."/>
            <person name="Leng X."/>
            <person name="Peng Y."/>
            <person name="Wang N."/>
            <person name="Wang Y."/>
            <person name="Ma Z."/>
            <person name="Xu X."/>
            <person name="Zhang F."/>
            <person name="Xue H."/>
            <person name="Zhong H."/>
            <person name="Wang Y."/>
            <person name="Zhang K."/>
            <person name="Velt A."/>
            <person name="Avia K."/>
            <person name="Holtgrawe D."/>
            <person name="Grimplet J."/>
            <person name="Matus J.T."/>
            <person name="Ware D."/>
            <person name="Wu X."/>
            <person name="Wang H."/>
            <person name="Liu C."/>
            <person name="Fang Y."/>
            <person name="Rustenholz C."/>
            <person name="Cheng Z."/>
            <person name="Xiao H."/>
            <person name="Zhou Y."/>
        </authorList>
    </citation>
    <scope>NUCLEOTIDE SEQUENCE [LARGE SCALE GENOMIC DNA]</scope>
    <source>
        <strain evidence="3">cv. Pinot noir / PN40024</strain>
        <tissue evidence="2">Leaf</tissue>
    </source>
</reference>
<keyword evidence="1" id="KW-1133">Transmembrane helix</keyword>
<name>A0ABY9DR96_VITVI</name>
<keyword evidence="1" id="KW-0812">Transmembrane</keyword>
<dbReference type="EMBL" id="CP126665">
    <property type="protein sequence ID" value="WKA09572.1"/>
    <property type="molecule type" value="Genomic_DNA"/>
</dbReference>
<sequence length="96" mass="10990">MEMETKDDFLKSQIAIRCAKAAVLLSCLKTSQNCNLRATIDYGNEEREILKRAITDLKIELVKERRKIKRIKVCGLVELVIVLSLCSFCLILAIKY</sequence>
<feature type="transmembrane region" description="Helical" evidence="1">
    <location>
        <begin position="73"/>
        <end position="94"/>
    </location>
</feature>